<comment type="caution">
    <text evidence="2">The sequence shown here is derived from an EMBL/GenBank/DDBJ whole genome shotgun (WGS) entry which is preliminary data.</text>
</comment>
<accession>A0A426X8W4</accession>
<evidence type="ECO:0000313" key="3">
    <source>
        <dbReference type="Proteomes" id="UP000287651"/>
    </source>
</evidence>
<evidence type="ECO:0000256" key="1">
    <source>
        <dbReference type="SAM" id="MobiDB-lite"/>
    </source>
</evidence>
<protein>
    <submittedName>
        <fullName evidence="2">Uncharacterized protein</fullName>
    </submittedName>
</protein>
<organism evidence="2 3">
    <name type="scientific">Ensete ventricosum</name>
    <name type="common">Abyssinian banana</name>
    <name type="synonym">Musa ensete</name>
    <dbReference type="NCBI Taxonomy" id="4639"/>
    <lineage>
        <taxon>Eukaryota</taxon>
        <taxon>Viridiplantae</taxon>
        <taxon>Streptophyta</taxon>
        <taxon>Embryophyta</taxon>
        <taxon>Tracheophyta</taxon>
        <taxon>Spermatophyta</taxon>
        <taxon>Magnoliopsida</taxon>
        <taxon>Liliopsida</taxon>
        <taxon>Zingiberales</taxon>
        <taxon>Musaceae</taxon>
        <taxon>Ensete</taxon>
    </lineage>
</organism>
<dbReference type="Proteomes" id="UP000287651">
    <property type="component" value="Unassembled WGS sequence"/>
</dbReference>
<dbReference type="EMBL" id="AMZH03024327">
    <property type="protein sequence ID" value="RRT35916.1"/>
    <property type="molecule type" value="Genomic_DNA"/>
</dbReference>
<name>A0A426X8W4_ENSVE</name>
<sequence length="101" mass="10315">MKKGRGDLGGRGGRDRGGGCSGSNDRGSKVRVLQRGATVAARGQRLADDDEEEEIKAAVGNDDRWPTTDEGGATVGSGCGSKRVRDGKKVILSAAGSEGGR</sequence>
<feature type="region of interest" description="Disordered" evidence="1">
    <location>
        <begin position="1"/>
        <end position="83"/>
    </location>
</feature>
<proteinExistence type="predicted"/>
<gene>
    <name evidence="2" type="ORF">B296_00055434</name>
</gene>
<feature type="compositionally biased region" description="Basic and acidic residues" evidence="1">
    <location>
        <begin position="1"/>
        <end position="17"/>
    </location>
</feature>
<dbReference type="AlphaFoldDB" id="A0A426X8W4"/>
<reference evidence="2 3" key="1">
    <citation type="journal article" date="2014" name="Agronomy (Basel)">
        <title>A Draft Genome Sequence for Ensete ventricosum, the Drought-Tolerant Tree Against Hunger.</title>
        <authorList>
            <person name="Harrison J."/>
            <person name="Moore K.A."/>
            <person name="Paszkiewicz K."/>
            <person name="Jones T."/>
            <person name="Grant M."/>
            <person name="Ambacheew D."/>
            <person name="Muzemil S."/>
            <person name="Studholme D.J."/>
        </authorList>
    </citation>
    <scope>NUCLEOTIDE SEQUENCE [LARGE SCALE GENOMIC DNA]</scope>
</reference>
<evidence type="ECO:0000313" key="2">
    <source>
        <dbReference type="EMBL" id="RRT35916.1"/>
    </source>
</evidence>